<keyword evidence="2 6" id="KW-0645">Protease</keyword>
<dbReference type="PRINTS" id="PR00707">
    <property type="entry name" value="UBCTHYDRLASE"/>
</dbReference>
<dbReference type="InterPro" id="IPR038765">
    <property type="entry name" value="Papain-like_cys_pep_sf"/>
</dbReference>
<accession>A0AA38RLI4</accession>
<evidence type="ECO:0000313" key="11">
    <source>
        <dbReference type="Proteomes" id="UP001174691"/>
    </source>
</evidence>
<dbReference type="PANTHER" id="PTHR10589">
    <property type="entry name" value="UBIQUITIN CARBOXYL-TERMINAL HYDROLASE"/>
    <property type="match status" value="1"/>
</dbReference>
<evidence type="ECO:0000256" key="7">
    <source>
        <dbReference type="RuleBase" id="RU361215"/>
    </source>
</evidence>
<sequence>MPRSTTSTRTSGRAGSRPGSRNGKLETSAEDGAPPTVRRSGRARRHPAIFTGTGKAEDGIKSSPTFRMSVKSSAADEQRRNPKRKAAPEVFDLPDDLLDKALAPMGPEELDEWEGWVELESDPAFFNVILQDLGVRDVKIQELFSVDEGSLAILPKPVHGLIFLYQYFEEDAQEPTEDAEKVWFANQTTDNACATIALFNIIMNAENIELGERLKTFKEQSSSLIPPLRGDLLCNTTWIRKVHNQFARRVDLLNADLVLEQESKKARKKKAARPAMRRKTKPSSDAGFHFIAYVPVGDEVYQLDGLEKEPACIGKVGADSDWTAVARPFIEARMLQYESEQLSFNLLSLCRSPLHEVREGLAKNITELARIRYAIHRVDPDHGVSYPEGTISSTDDVSFADYGLPDTLSFDVNTVHAIETQPLDAGGATLLQKLEARREELETEQARLKAEYRAEVCMAEDDSCRANGRKKDYTPVIHRWVEKLAETGALQEIAEQVALQQA</sequence>
<evidence type="ECO:0000259" key="9">
    <source>
        <dbReference type="PROSITE" id="PS52048"/>
    </source>
</evidence>
<feature type="compositionally biased region" description="Low complexity" evidence="8">
    <location>
        <begin position="1"/>
        <end position="22"/>
    </location>
</feature>
<reference evidence="10" key="1">
    <citation type="submission" date="2022-07" db="EMBL/GenBank/DDBJ databases">
        <title>Fungi with potential for degradation of polypropylene.</title>
        <authorList>
            <person name="Gostincar C."/>
        </authorList>
    </citation>
    <scope>NUCLEOTIDE SEQUENCE</scope>
    <source>
        <strain evidence="10">EXF-13287</strain>
    </source>
</reference>
<keyword evidence="5 6" id="KW-0788">Thiol protease</keyword>
<feature type="active site" description="Proton donor" evidence="6">
    <location>
        <position position="289"/>
    </location>
</feature>
<dbReference type="SUPFAM" id="SSF54001">
    <property type="entry name" value="Cysteine proteinases"/>
    <property type="match status" value="1"/>
</dbReference>
<feature type="active site" description="Nucleophile" evidence="6">
    <location>
        <position position="193"/>
    </location>
</feature>
<feature type="site" description="Transition state stabilizer" evidence="6">
    <location>
        <position position="187"/>
    </location>
</feature>
<dbReference type="Pfam" id="PF01088">
    <property type="entry name" value="Peptidase_C12"/>
    <property type="match status" value="1"/>
</dbReference>
<evidence type="ECO:0000256" key="6">
    <source>
        <dbReference type="PROSITE-ProRule" id="PRU01393"/>
    </source>
</evidence>
<feature type="region of interest" description="Disordered" evidence="8">
    <location>
        <begin position="1"/>
        <end position="89"/>
    </location>
</feature>
<evidence type="ECO:0000256" key="8">
    <source>
        <dbReference type="SAM" id="MobiDB-lite"/>
    </source>
</evidence>
<evidence type="ECO:0000256" key="1">
    <source>
        <dbReference type="ARBA" id="ARBA00000707"/>
    </source>
</evidence>
<dbReference type="InterPro" id="IPR001578">
    <property type="entry name" value="Peptidase_C12_UCH"/>
</dbReference>
<dbReference type="PROSITE" id="PS52048">
    <property type="entry name" value="UCH_DOMAIN"/>
    <property type="match status" value="1"/>
</dbReference>
<dbReference type="GO" id="GO:0016579">
    <property type="term" value="P:protein deubiquitination"/>
    <property type="evidence" value="ECO:0007669"/>
    <property type="project" value="TreeGrafter"/>
</dbReference>
<dbReference type="EC" id="3.4.19.12" evidence="7"/>
<comment type="catalytic activity">
    <reaction evidence="1 6 7">
        <text>Thiol-dependent hydrolysis of ester, thioester, amide, peptide and isopeptide bonds formed by the C-terminal Gly of ubiquitin (a 76-residue protein attached to proteins as an intracellular targeting signal).</text>
        <dbReference type="EC" id="3.4.19.12"/>
    </reaction>
</comment>
<dbReference type="FunFam" id="3.40.532.10:FF:000010">
    <property type="entry name" value="Ubiquitin carboxyl-terminal hydrolase"/>
    <property type="match status" value="1"/>
</dbReference>
<dbReference type="GO" id="GO:0006511">
    <property type="term" value="P:ubiquitin-dependent protein catabolic process"/>
    <property type="evidence" value="ECO:0007669"/>
    <property type="project" value="UniProtKB-UniRule"/>
</dbReference>
<feature type="site" description="Important for enzyme activity" evidence="6">
    <location>
        <position position="304"/>
    </location>
</feature>
<dbReference type="PANTHER" id="PTHR10589:SF29">
    <property type="entry name" value="UBIQUITIN CARBOXYL-TERMINAL HYDROLASE"/>
    <property type="match status" value="1"/>
</dbReference>
<feature type="compositionally biased region" description="Polar residues" evidence="8">
    <location>
        <begin position="62"/>
        <end position="72"/>
    </location>
</feature>
<dbReference type="Gene3D" id="3.40.532.10">
    <property type="entry name" value="Peptidase C12, ubiquitin carboxyl-terminal hydrolase"/>
    <property type="match status" value="1"/>
</dbReference>
<comment type="caution">
    <text evidence="10">The sequence shown here is derived from an EMBL/GenBank/DDBJ whole genome shotgun (WGS) entry which is preliminary data.</text>
</comment>
<protein>
    <recommendedName>
        <fullName evidence="7">Ubiquitin carboxyl-terminal hydrolase</fullName>
        <ecNumber evidence="7">3.4.19.12</ecNumber>
    </recommendedName>
</protein>
<evidence type="ECO:0000256" key="4">
    <source>
        <dbReference type="ARBA" id="ARBA00022801"/>
    </source>
</evidence>
<evidence type="ECO:0000313" key="10">
    <source>
        <dbReference type="EMBL" id="KAJ9150942.1"/>
    </source>
</evidence>
<keyword evidence="4 6" id="KW-0378">Hydrolase</keyword>
<keyword evidence="3 6" id="KW-0833">Ubl conjugation pathway</keyword>
<dbReference type="AlphaFoldDB" id="A0AA38RLI4"/>
<organism evidence="10 11">
    <name type="scientific">Coniochaeta hoffmannii</name>
    <dbReference type="NCBI Taxonomy" id="91930"/>
    <lineage>
        <taxon>Eukaryota</taxon>
        <taxon>Fungi</taxon>
        <taxon>Dikarya</taxon>
        <taxon>Ascomycota</taxon>
        <taxon>Pezizomycotina</taxon>
        <taxon>Sordariomycetes</taxon>
        <taxon>Sordariomycetidae</taxon>
        <taxon>Coniochaetales</taxon>
        <taxon>Coniochaetaceae</taxon>
        <taxon>Coniochaeta</taxon>
    </lineage>
</organism>
<dbReference type="Proteomes" id="UP001174691">
    <property type="component" value="Unassembled WGS sequence"/>
</dbReference>
<keyword evidence="11" id="KW-1185">Reference proteome</keyword>
<evidence type="ECO:0000256" key="3">
    <source>
        <dbReference type="ARBA" id="ARBA00022786"/>
    </source>
</evidence>
<gene>
    <name evidence="10" type="ORF">NKR19_g5099</name>
</gene>
<dbReference type="InterPro" id="IPR036959">
    <property type="entry name" value="Peptidase_C12_UCH_sf"/>
</dbReference>
<dbReference type="GO" id="GO:0004843">
    <property type="term" value="F:cysteine-type deubiquitinase activity"/>
    <property type="evidence" value="ECO:0007669"/>
    <property type="project" value="UniProtKB-UniRule"/>
</dbReference>
<comment type="similarity">
    <text evidence="6 7">Belongs to the peptidase C12 family.</text>
</comment>
<dbReference type="EMBL" id="JANBVN010000068">
    <property type="protein sequence ID" value="KAJ9150942.1"/>
    <property type="molecule type" value="Genomic_DNA"/>
</dbReference>
<name>A0AA38RLI4_9PEZI</name>
<evidence type="ECO:0000256" key="5">
    <source>
        <dbReference type="ARBA" id="ARBA00022807"/>
    </source>
</evidence>
<feature type="domain" description="UCH catalytic" evidence="9">
    <location>
        <begin position="115"/>
        <end position="351"/>
    </location>
</feature>
<evidence type="ECO:0000256" key="2">
    <source>
        <dbReference type="ARBA" id="ARBA00022670"/>
    </source>
</evidence>
<proteinExistence type="inferred from homology"/>
<dbReference type="GO" id="GO:0005737">
    <property type="term" value="C:cytoplasm"/>
    <property type="evidence" value="ECO:0007669"/>
    <property type="project" value="TreeGrafter"/>
</dbReference>